<dbReference type="EMBL" id="QSTW01000001">
    <property type="protein sequence ID" value="RGM93528.1"/>
    <property type="molecule type" value="Genomic_DNA"/>
</dbReference>
<organism evidence="2 3">
    <name type="scientific">Phocaeicola plebeius</name>
    <dbReference type="NCBI Taxonomy" id="310297"/>
    <lineage>
        <taxon>Bacteria</taxon>
        <taxon>Pseudomonadati</taxon>
        <taxon>Bacteroidota</taxon>
        <taxon>Bacteroidia</taxon>
        <taxon>Bacteroidales</taxon>
        <taxon>Bacteroidaceae</taxon>
        <taxon>Phocaeicola</taxon>
    </lineage>
</organism>
<evidence type="ECO:0000256" key="1">
    <source>
        <dbReference type="SAM" id="SignalP"/>
    </source>
</evidence>
<feature type="signal peptide" evidence="1">
    <location>
        <begin position="1"/>
        <end position="19"/>
    </location>
</feature>
<name>A0A3E4ZET6_9BACT</name>
<dbReference type="RefSeq" id="WP_117700540.1">
    <property type="nucleotide sequence ID" value="NZ_QSTW01000001.1"/>
</dbReference>
<comment type="caution">
    <text evidence="2">The sequence shown here is derived from an EMBL/GenBank/DDBJ whole genome shotgun (WGS) entry which is preliminary data.</text>
</comment>
<accession>A0A3E4ZET6</accession>
<protein>
    <recommendedName>
        <fullName evidence="4">Outer membrane protein beta-barrel domain-containing protein</fullName>
    </recommendedName>
</protein>
<evidence type="ECO:0000313" key="3">
    <source>
        <dbReference type="Proteomes" id="UP000260814"/>
    </source>
</evidence>
<keyword evidence="1" id="KW-0732">Signal</keyword>
<gene>
    <name evidence="2" type="ORF">DXB87_00500</name>
</gene>
<evidence type="ECO:0008006" key="4">
    <source>
        <dbReference type="Google" id="ProtNLM"/>
    </source>
</evidence>
<dbReference type="AlphaFoldDB" id="A0A3E4ZET6"/>
<reference evidence="2 3" key="1">
    <citation type="submission" date="2018-08" db="EMBL/GenBank/DDBJ databases">
        <title>A genome reference for cultivated species of the human gut microbiota.</title>
        <authorList>
            <person name="Zou Y."/>
            <person name="Xue W."/>
            <person name="Luo G."/>
        </authorList>
    </citation>
    <scope>NUCLEOTIDE SEQUENCE [LARGE SCALE GENOMIC DNA]</scope>
    <source>
        <strain evidence="2 3">OM06-2</strain>
    </source>
</reference>
<evidence type="ECO:0000313" key="2">
    <source>
        <dbReference type="EMBL" id="RGM93528.1"/>
    </source>
</evidence>
<dbReference type="Proteomes" id="UP000260814">
    <property type="component" value="Unassembled WGS sequence"/>
</dbReference>
<feature type="chain" id="PRO_5017707607" description="Outer membrane protein beta-barrel domain-containing protein" evidence="1">
    <location>
        <begin position="20"/>
        <end position="295"/>
    </location>
</feature>
<proteinExistence type="predicted"/>
<sequence length="295" mass="33319">MKKMILLAVTLLTATGGYAESRDSLKVENVMSVENPERVTITESGNRFLVEINGKKDNPGFRYAREVEISPSDVSVTKERSGNWDFNIPFRKRTSEKRHKRNEFVLKDFKIGLSCVQGAPENMDVSMGSSWEVTTPTLGWQCYPWATETSLSIGVACSWRNYRMTGKQRFIKDAGSDMYIGSYPEEADIQFSRIKVFSWAVPVMLTHETKNNFNFSLGAIVDFNTHASLKTRYKLDGQEFKLTDSNIHQTPVTIDIQASIGYKTIGFYVKYSPCKILDTAYGPEFSALSVGLVLF</sequence>